<dbReference type="GO" id="GO:0016020">
    <property type="term" value="C:membrane"/>
    <property type="evidence" value="ECO:0007669"/>
    <property type="project" value="UniProtKB-SubCell"/>
</dbReference>
<feature type="transmembrane region" description="Helical" evidence="6">
    <location>
        <begin position="576"/>
        <end position="598"/>
    </location>
</feature>
<sequence>MVVSAAAPTRVPHGFQGTVAGSLRIPSTNGVRGATSTLRVKKDQDLSVKRGKGLMGSTGGDSETSERTYCDEYRSGWSKVMVGCTSGVAFFFVAAVFYALYALCNPYLGCISYGIAFSLVMHPGRRGGEGLLSRGLCLERMCDTYERWTSRSKLFGIIGSILSLRHFIRYALGRSVVFFGIDKLLGNWCLTTRKAVKILQSDVTPSKNKKPNKEEKTSNVFDAGEVHYAPKRVDSLFHCLLMTGLICFVAHYMFGLLIFFGMHAALFTLFIITVPFMSCHNFVTVMWRIWVGAFALFFLVGFSYNLALDVISVNEVVKQTTSVVVAVGTESADGKLKGNRSNIPTRKPGNEEMSGAFVELVDVVKSKLSTMLLKELAHSMNNTNATEFALSFQKALAPLMLTISSDWTLKSLVQNKQSISMQLMALKRDLALVDWVDVAKKIMERWNSCFVYVSRVALRFGSNVLDLFDTIYACMLLFVIARYMMQLEHTVLYYLLAKLLRVFDPQCGEYHAQNIEAEVTTSLLTLLQSFWHKACFRFCITFCLFKCWAFPTPLVFGVISAVIAILPLAPKFISPVAVAFIYKLWLAVYAGNFAAAALDPSFWSCFVAFCATYLDERLLCVSKGYVSDYSPNNSEFRRLRIPTTVVSISLVLGFFHYGFPGIFLGPMTIVLARVLYDNWDAAMR</sequence>
<dbReference type="PANTHER" id="PTHR21716:SF4">
    <property type="entry name" value="TRANSMEMBRANE PROTEIN 245"/>
    <property type="match status" value="1"/>
</dbReference>
<keyword evidence="4 6" id="KW-1133">Transmembrane helix</keyword>
<feature type="transmembrane region" description="Helical" evidence="6">
    <location>
        <begin position="264"/>
        <end position="283"/>
    </location>
</feature>
<protein>
    <submittedName>
        <fullName evidence="7">Uncharacterized protein TCIL3000_11_5610</fullName>
    </submittedName>
</protein>
<evidence type="ECO:0000256" key="4">
    <source>
        <dbReference type="ARBA" id="ARBA00022989"/>
    </source>
</evidence>
<evidence type="ECO:0000256" key="5">
    <source>
        <dbReference type="ARBA" id="ARBA00023136"/>
    </source>
</evidence>
<dbReference type="VEuPathDB" id="TriTrypDB:TcIL3000.11.5610"/>
<evidence type="ECO:0000256" key="6">
    <source>
        <dbReference type="SAM" id="Phobius"/>
    </source>
</evidence>
<feature type="transmembrane region" description="Helical" evidence="6">
    <location>
        <begin position="464"/>
        <end position="485"/>
    </location>
</feature>
<feature type="transmembrane region" description="Helical" evidence="6">
    <location>
        <begin position="80"/>
        <end position="100"/>
    </location>
</feature>
<accession>G0V0H6</accession>
<proteinExistence type="inferred from homology"/>
<dbReference type="EMBL" id="HE575324">
    <property type="protein sequence ID" value="CCC95147.1"/>
    <property type="molecule type" value="Genomic_DNA"/>
</dbReference>
<gene>
    <name evidence="7" type="ORF">TCIL3000_11_5610</name>
</gene>
<feature type="transmembrane region" description="Helical" evidence="6">
    <location>
        <begin position="548"/>
        <end position="569"/>
    </location>
</feature>
<dbReference type="PANTHER" id="PTHR21716">
    <property type="entry name" value="TRANSMEMBRANE PROTEIN"/>
    <property type="match status" value="1"/>
</dbReference>
<comment type="subcellular location">
    <subcellularLocation>
        <location evidence="1">Membrane</location>
        <topology evidence="1">Multi-pass membrane protein</topology>
    </subcellularLocation>
</comment>
<feature type="transmembrane region" description="Helical" evidence="6">
    <location>
        <begin position="289"/>
        <end position="308"/>
    </location>
</feature>
<keyword evidence="3 6" id="KW-0812">Transmembrane</keyword>
<evidence type="ECO:0000256" key="2">
    <source>
        <dbReference type="ARBA" id="ARBA00009773"/>
    </source>
</evidence>
<dbReference type="AlphaFoldDB" id="G0V0H6"/>
<organism evidence="7">
    <name type="scientific">Trypanosoma congolense (strain IL3000)</name>
    <dbReference type="NCBI Taxonomy" id="1068625"/>
    <lineage>
        <taxon>Eukaryota</taxon>
        <taxon>Discoba</taxon>
        <taxon>Euglenozoa</taxon>
        <taxon>Kinetoplastea</taxon>
        <taxon>Metakinetoplastina</taxon>
        <taxon>Trypanosomatida</taxon>
        <taxon>Trypanosomatidae</taxon>
        <taxon>Trypanosoma</taxon>
        <taxon>Nannomonas</taxon>
    </lineage>
</organism>
<evidence type="ECO:0000256" key="1">
    <source>
        <dbReference type="ARBA" id="ARBA00004141"/>
    </source>
</evidence>
<dbReference type="InterPro" id="IPR002549">
    <property type="entry name" value="AI-2E-like"/>
</dbReference>
<evidence type="ECO:0000313" key="7">
    <source>
        <dbReference type="EMBL" id="CCC95147.1"/>
    </source>
</evidence>
<evidence type="ECO:0000256" key="3">
    <source>
        <dbReference type="ARBA" id="ARBA00022692"/>
    </source>
</evidence>
<comment type="similarity">
    <text evidence="2">Belongs to the autoinducer-2 exporter (AI-2E) (TC 2.A.86) family.</text>
</comment>
<keyword evidence="5 6" id="KW-0472">Membrane</keyword>
<name>G0V0H6_TRYCI</name>
<reference evidence="7" key="1">
    <citation type="journal article" date="2012" name="Proc. Natl. Acad. Sci. U.S.A.">
        <title>Antigenic diversity is generated by distinct evolutionary mechanisms in African trypanosome species.</title>
        <authorList>
            <person name="Jackson A.P."/>
            <person name="Berry A."/>
            <person name="Aslett M."/>
            <person name="Allison H.C."/>
            <person name="Burton P."/>
            <person name="Vavrova-Anderson J."/>
            <person name="Brown R."/>
            <person name="Browne H."/>
            <person name="Corton N."/>
            <person name="Hauser H."/>
            <person name="Gamble J."/>
            <person name="Gilderthorp R."/>
            <person name="Marcello L."/>
            <person name="McQuillan J."/>
            <person name="Otto T.D."/>
            <person name="Quail M.A."/>
            <person name="Sanders M.J."/>
            <person name="van Tonder A."/>
            <person name="Ginger M.L."/>
            <person name="Field M.C."/>
            <person name="Barry J.D."/>
            <person name="Hertz-Fowler C."/>
            <person name="Berriman M."/>
        </authorList>
    </citation>
    <scope>NUCLEOTIDE SEQUENCE</scope>
    <source>
        <strain evidence="7">IL3000</strain>
    </source>
</reference>
<feature type="transmembrane region" description="Helical" evidence="6">
    <location>
        <begin position="654"/>
        <end position="676"/>
    </location>
</feature>